<feature type="transmembrane region" description="Helical" evidence="1">
    <location>
        <begin position="63"/>
        <end position="82"/>
    </location>
</feature>
<dbReference type="Proteomes" id="UP000246722">
    <property type="component" value="Unassembled WGS sequence"/>
</dbReference>
<gene>
    <name evidence="2" type="ORF">CTB96_17700</name>
</gene>
<evidence type="ECO:0000313" key="2">
    <source>
        <dbReference type="EMBL" id="PXA68924.1"/>
    </source>
</evidence>
<feature type="transmembrane region" description="Helical" evidence="1">
    <location>
        <begin position="5"/>
        <end position="23"/>
    </location>
</feature>
<keyword evidence="1" id="KW-0812">Transmembrane</keyword>
<dbReference type="OrthoDB" id="4947602at2"/>
<name>A0A317ZWD5_9MICO</name>
<reference evidence="2 3" key="1">
    <citation type="submission" date="2018-05" db="EMBL/GenBank/DDBJ databases">
        <title>Genetic diversity of glacier-inhabiting Cryobacterium bacteria in China and description of Cryobacterium mengkeensis sp. nov. and Arthrobacter glacialis sp. nov.</title>
        <authorList>
            <person name="Liu Q."/>
            <person name="Xin Y.-H."/>
        </authorList>
    </citation>
    <scope>NUCLEOTIDE SEQUENCE [LARGE SCALE GENOMIC DNA]</scope>
    <source>
        <strain evidence="2 3">SK-1</strain>
    </source>
</reference>
<protein>
    <submittedName>
        <fullName evidence="2">Uncharacterized protein</fullName>
    </submittedName>
</protein>
<organism evidence="2 3">
    <name type="scientific">Cryobacterium arcticum</name>
    <dbReference type="NCBI Taxonomy" id="670052"/>
    <lineage>
        <taxon>Bacteria</taxon>
        <taxon>Bacillati</taxon>
        <taxon>Actinomycetota</taxon>
        <taxon>Actinomycetes</taxon>
        <taxon>Micrococcales</taxon>
        <taxon>Microbacteriaceae</taxon>
        <taxon>Cryobacterium</taxon>
    </lineage>
</organism>
<evidence type="ECO:0000313" key="3">
    <source>
        <dbReference type="Proteomes" id="UP000246722"/>
    </source>
</evidence>
<accession>A0A317ZWD5</accession>
<keyword evidence="3" id="KW-1185">Reference proteome</keyword>
<dbReference type="EMBL" id="QHLY01000012">
    <property type="protein sequence ID" value="PXA68924.1"/>
    <property type="molecule type" value="Genomic_DNA"/>
</dbReference>
<evidence type="ECO:0000256" key="1">
    <source>
        <dbReference type="SAM" id="Phobius"/>
    </source>
</evidence>
<feature type="transmembrane region" description="Helical" evidence="1">
    <location>
        <begin position="88"/>
        <end position="107"/>
    </location>
</feature>
<comment type="caution">
    <text evidence="2">The sequence shown here is derived from an EMBL/GenBank/DDBJ whole genome shotgun (WGS) entry which is preliminary data.</text>
</comment>
<proteinExistence type="predicted"/>
<dbReference type="AlphaFoldDB" id="A0A317ZWD5"/>
<keyword evidence="1" id="KW-1133">Transmembrane helix</keyword>
<keyword evidence="1" id="KW-0472">Membrane</keyword>
<feature type="transmembrane region" description="Helical" evidence="1">
    <location>
        <begin position="29"/>
        <end position="51"/>
    </location>
</feature>
<sequence>MYLGGIVQMGLGIIIVFLRYVPGMTDGEITLAVTLVGVGIILFGLFVVSLASGVARGSRASRLSATIVLLLGWVLFIVDLVISADGDWSGVLIQTAIAVAVILPLWVGAGRRYFAVS</sequence>